<organism evidence="1 2">
    <name type="scientific">Dietzia cinnamea</name>
    <dbReference type="NCBI Taxonomy" id="321318"/>
    <lineage>
        <taxon>Bacteria</taxon>
        <taxon>Bacillati</taxon>
        <taxon>Actinomycetota</taxon>
        <taxon>Actinomycetes</taxon>
        <taxon>Mycobacteriales</taxon>
        <taxon>Dietziaceae</taxon>
        <taxon>Dietzia</taxon>
    </lineage>
</organism>
<dbReference type="AlphaFoldDB" id="A0AAW5QA38"/>
<dbReference type="Proteomes" id="UP001206890">
    <property type="component" value="Unassembled WGS sequence"/>
</dbReference>
<name>A0AAW5QA38_9ACTN</name>
<evidence type="ECO:0000313" key="1">
    <source>
        <dbReference type="EMBL" id="MCT2118046.1"/>
    </source>
</evidence>
<evidence type="ECO:0000313" key="2">
    <source>
        <dbReference type="Proteomes" id="UP001206890"/>
    </source>
</evidence>
<sequence length="110" mass="12365">MSLIWATRGRHWGFRFVYGGGFDDPLVEYDQLFGNVGPDDEVFVRIGDRAALRFPDPLDRTDRAGRVIPHEFVLDSSIASGVAEARNAVWPLVSGYYAQIWDVEEPPAPQ</sequence>
<comment type="caution">
    <text evidence="1">The sequence shown here is derived from an EMBL/GenBank/DDBJ whole genome shotgun (WGS) entry which is preliminary data.</text>
</comment>
<protein>
    <recommendedName>
        <fullName evidence="3">Immunity protein 53 of polymorphic toxin system</fullName>
    </recommendedName>
</protein>
<evidence type="ECO:0008006" key="3">
    <source>
        <dbReference type="Google" id="ProtNLM"/>
    </source>
</evidence>
<dbReference type="EMBL" id="JALXTC010000041">
    <property type="protein sequence ID" value="MCT2118046.1"/>
    <property type="molecule type" value="Genomic_DNA"/>
</dbReference>
<dbReference type="RefSeq" id="WP_070721437.1">
    <property type="nucleotide sequence ID" value="NZ_JALXRO010000024.1"/>
</dbReference>
<proteinExistence type="predicted"/>
<reference evidence="1" key="1">
    <citation type="submission" date="2022-04" db="EMBL/GenBank/DDBJ databases">
        <title>Human microbiome associated bacterial genomes.</title>
        <authorList>
            <person name="Sandstrom S."/>
            <person name="Salamzade R."/>
            <person name="Kalan L.R."/>
        </authorList>
    </citation>
    <scope>NUCLEOTIDE SEQUENCE</scope>
    <source>
        <strain evidence="1">P3-SID1762</strain>
    </source>
</reference>
<gene>
    <name evidence="1" type="ORF">M3D93_09825</name>
</gene>
<accession>A0AAW5QA38</accession>